<dbReference type="PANTHER" id="PTHR33602:SF1">
    <property type="entry name" value="REGULATORY PROTEIN RECX FAMILY PROTEIN"/>
    <property type="match status" value="1"/>
</dbReference>
<sequence length="154" mass="18085">MLLQKIKMQKSKTAYEAALHLLKYRGQSTYELRKKLKDREYPLREIEEALSKLLHYGYVNDLDLAEDLFNLYKSKNAYGDVYIHKKMKLRGLSIDRHLTFDEEYAAALIIMKNKVKVLPALKHNYRRAAGILYRRGFQGSVITSVLQNLRISDF</sequence>
<proteinExistence type="inferred from homology"/>
<dbReference type="GO" id="GO:0006282">
    <property type="term" value="P:regulation of DNA repair"/>
    <property type="evidence" value="ECO:0007669"/>
    <property type="project" value="InterPro"/>
</dbReference>
<keyword evidence="7" id="KW-1185">Reference proteome</keyword>
<comment type="similarity">
    <text evidence="2">Belongs to the RecX family.</text>
</comment>
<dbReference type="Pfam" id="PF21982">
    <property type="entry name" value="RecX_HTH1"/>
    <property type="match status" value="1"/>
</dbReference>
<feature type="domain" description="RecX first three-helical" evidence="5">
    <location>
        <begin position="14"/>
        <end position="53"/>
    </location>
</feature>
<dbReference type="Proteomes" id="UP000004736">
    <property type="component" value="Unassembled WGS sequence"/>
</dbReference>
<evidence type="ECO:0000313" key="6">
    <source>
        <dbReference type="EMBL" id="EEW96218.1"/>
    </source>
</evidence>
<dbReference type="GO" id="GO:0005737">
    <property type="term" value="C:cytoplasm"/>
    <property type="evidence" value="ECO:0007669"/>
    <property type="project" value="UniProtKB-SubCell"/>
</dbReference>
<dbReference type="RefSeq" id="WP_007069151.1">
    <property type="nucleotide sequence ID" value="NZ_GG698602.1"/>
</dbReference>
<name>C9LKY1_9FIRM</name>
<evidence type="ECO:0000313" key="7">
    <source>
        <dbReference type="Proteomes" id="UP000004736"/>
    </source>
</evidence>
<comment type="caution">
    <text evidence="6">The sequence shown here is derived from an EMBL/GenBank/DDBJ whole genome shotgun (WGS) entry which is preliminary data.</text>
</comment>
<keyword evidence="4" id="KW-0963">Cytoplasm</keyword>
<accession>C9LKY1</accession>
<organism evidence="6 7">
    <name type="scientific">Dialister invisus DSM 15470</name>
    <dbReference type="NCBI Taxonomy" id="592028"/>
    <lineage>
        <taxon>Bacteria</taxon>
        <taxon>Bacillati</taxon>
        <taxon>Bacillota</taxon>
        <taxon>Negativicutes</taxon>
        <taxon>Veillonellales</taxon>
        <taxon>Veillonellaceae</taxon>
        <taxon>Dialister</taxon>
    </lineage>
</organism>
<dbReference type="GeneID" id="78276915"/>
<gene>
    <name evidence="6" type="ORF">GCWU000321_00157</name>
</gene>
<evidence type="ECO:0000259" key="5">
    <source>
        <dbReference type="Pfam" id="PF21982"/>
    </source>
</evidence>
<dbReference type="InterPro" id="IPR003783">
    <property type="entry name" value="Regulatory_RecX"/>
</dbReference>
<dbReference type="EMBL" id="ACIM02000001">
    <property type="protein sequence ID" value="EEW96218.1"/>
    <property type="molecule type" value="Genomic_DNA"/>
</dbReference>
<comment type="subcellular location">
    <subcellularLocation>
        <location evidence="1">Cytoplasm</location>
    </subcellularLocation>
</comment>
<reference evidence="6" key="1">
    <citation type="submission" date="2009-09" db="EMBL/GenBank/DDBJ databases">
        <authorList>
            <person name="Weinstock G."/>
            <person name="Sodergren E."/>
            <person name="Clifton S."/>
            <person name="Fulton L."/>
            <person name="Fulton B."/>
            <person name="Courtney L."/>
            <person name="Fronick C."/>
            <person name="Harrison M."/>
            <person name="Strong C."/>
            <person name="Farmer C."/>
            <person name="Delahaunty K."/>
            <person name="Markovic C."/>
            <person name="Hall O."/>
            <person name="Minx P."/>
            <person name="Tomlinson C."/>
            <person name="Mitreva M."/>
            <person name="Nelson J."/>
            <person name="Hou S."/>
            <person name="Wollam A."/>
            <person name="Pepin K.H."/>
            <person name="Johnson M."/>
            <person name="Bhonagiri V."/>
            <person name="Nash W.E."/>
            <person name="Warren W."/>
            <person name="Chinwalla A."/>
            <person name="Mardis E.R."/>
            <person name="Wilson R.K."/>
        </authorList>
    </citation>
    <scope>NUCLEOTIDE SEQUENCE [LARGE SCALE GENOMIC DNA]</scope>
    <source>
        <strain evidence="6">DSM 15470</strain>
    </source>
</reference>
<dbReference type="HOGENOM" id="CLU_066607_3_3_9"/>
<evidence type="ECO:0000256" key="4">
    <source>
        <dbReference type="ARBA" id="ARBA00022490"/>
    </source>
</evidence>
<protein>
    <recommendedName>
        <fullName evidence="3">Regulatory protein RecX</fullName>
    </recommendedName>
</protein>
<dbReference type="Gene3D" id="1.10.10.10">
    <property type="entry name" value="Winged helix-like DNA-binding domain superfamily/Winged helix DNA-binding domain"/>
    <property type="match status" value="1"/>
</dbReference>
<dbReference type="InterPro" id="IPR036388">
    <property type="entry name" value="WH-like_DNA-bd_sf"/>
</dbReference>
<dbReference type="AlphaFoldDB" id="C9LKY1"/>
<dbReference type="STRING" id="592028.GCWU000321_00157"/>
<dbReference type="eggNOG" id="COG2137">
    <property type="taxonomic scope" value="Bacteria"/>
</dbReference>
<dbReference type="PANTHER" id="PTHR33602">
    <property type="entry name" value="REGULATORY PROTEIN RECX FAMILY PROTEIN"/>
    <property type="match status" value="1"/>
</dbReference>
<dbReference type="InterPro" id="IPR053926">
    <property type="entry name" value="RecX_HTH_1st"/>
</dbReference>
<evidence type="ECO:0000256" key="3">
    <source>
        <dbReference type="ARBA" id="ARBA00018111"/>
    </source>
</evidence>
<evidence type="ECO:0000256" key="1">
    <source>
        <dbReference type="ARBA" id="ARBA00004496"/>
    </source>
</evidence>
<evidence type="ECO:0000256" key="2">
    <source>
        <dbReference type="ARBA" id="ARBA00009695"/>
    </source>
</evidence>